<feature type="non-terminal residue" evidence="2">
    <location>
        <position position="232"/>
    </location>
</feature>
<feature type="region of interest" description="Disordered" evidence="1">
    <location>
        <begin position="175"/>
        <end position="212"/>
    </location>
</feature>
<feature type="non-terminal residue" evidence="2">
    <location>
        <position position="1"/>
    </location>
</feature>
<dbReference type="EMBL" id="ML211111">
    <property type="protein sequence ID" value="TFK88464.1"/>
    <property type="molecule type" value="Genomic_DNA"/>
</dbReference>
<keyword evidence="3" id="KW-1185">Reference proteome</keyword>
<protein>
    <submittedName>
        <fullName evidence="2">Uncharacterized protein</fullName>
    </submittedName>
</protein>
<organism evidence="2 3">
    <name type="scientific">Polyporus arcularius HHB13444</name>
    <dbReference type="NCBI Taxonomy" id="1314778"/>
    <lineage>
        <taxon>Eukaryota</taxon>
        <taxon>Fungi</taxon>
        <taxon>Dikarya</taxon>
        <taxon>Basidiomycota</taxon>
        <taxon>Agaricomycotina</taxon>
        <taxon>Agaricomycetes</taxon>
        <taxon>Polyporales</taxon>
        <taxon>Polyporaceae</taxon>
        <taxon>Polyporus</taxon>
    </lineage>
</organism>
<feature type="compositionally biased region" description="Low complexity" evidence="1">
    <location>
        <begin position="185"/>
        <end position="201"/>
    </location>
</feature>
<proteinExistence type="predicted"/>
<evidence type="ECO:0000313" key="3">
    <source>
        <dbReference type="Proteomes" id="UP000308197"/>
    </source>
</evidence>
<dbReference type="InterPro" id="IPR012337">
    <property type="entry name" value="RNaseH-like_sf"/>
</dbReference>
<dbReference type="Proteomes" id="UP000308197">
    <property type="component" value="Unassembled WGS sequence"/>
</dbReference>
<reference evidence="2 3" key="1">
    <citation type="journal article" date="2019" name="Nat. Ecol. Evol.">
        <title>Megaphylogeny resolves global patterns of mushroom evolution.</title>
        <authorList>
            <person name="Varga T."/>
            <person name="Krizsan K."/>
            <person name="Foldi C."/>
            <person name="Dima B."/>
            <person name="Sanchez-Garcia M."/>
            <person name="Sanchez-Ramirez S."/>
            <person name="Szollosi G.J."/>
            <person name="Szarkandi J.G."/>
            <person name="Papp V."/>
            <person name="Albert L."/>
            <person name="Andreopoulos W."/>
            <person name="Angelini C."/>
            <person name="Antonin V."/>
            <person name="Barry K.W."/>
            <person name="Bougher N.L."/>
            <person name="Buchanan P."/>
            <person name="Buyck B."/>
            <person name="Bense V."/>
            <person name="Catcheside P."/>
            <person name="Chovatia M."/>
            <person name="Cooper J."/>
            <person name="Damon W."/>
            <person name="Desjardin D."/>
            <person name="Finy P."/>
            <person name="Geml J."/>
            <person name="Haridas S."/>
            <person name="Hughes K."/>
            <person name="Justo A."/>
            <person name="Karasinski D."/>
            <person name="Kautmanova I."/>
            <person name="Kiss B."/>
            <person name="Kocsube S."/>
            <person name="Kotiranta H."/>
            <person name="LaButti K.M."/>
            <person name="Lechner B.E."/>
            <person name="Liimatainen K."/>
            <person name="Lipzen A."/>
            <person name="Lukacs Z."/>
            <person name="Mihaltcheva S."/>
            <person name="Morgado L.N."/>
            <person name="Niskanen T."/>
            <person name="Noordeloos M.E."/>
            <person name="Ohm R.A."/>
            <person name="Ortiz-Santana B."/>
            <person name="Ovrebo C."/>
            <person name="Racz N."/>
            <person name="Riley R."/>
            <person name="Savchenko A."/>
            <person name="Shiryaev A."/>
            <person name="Soop K."/>
            <person name="Spirin V."/>
            <person name="Szebenyi C."/>
            <person name="Tomsovsky M."/>
            <person name="Tulloss R.E."/>
            <person name="Uehling J."/>
            <person name="Grigoriev I.V."/>
            <person name="Vagvolgyi C."/>
            <person name="Papp T."/>
            <person name="Martin F.M."/>
            <person name="Miettinen O."/>
            <person name="Hibbett D.S."/>
            <person name="Nagy L.G."/>
        </authorList>
    </citation>
    <scope>NUCLEOTIDE SEQUENCE [LARGE SCALE GENOMIC DNA]</scope>
    <source>
        <strain evidence="2 3">HHB13444</strain>
    </source>
</reference>
<name>A0A5C3PFF0_9APHY</name>
<dbReference type="AlphaFoldDB" id="A0A5C3PFF0"/>
<accession>A0A5C3PFF0</accession>
<evidence type="ECO:0000313" key="2">
    <source>
        <dbReference type="EMBL" id="TFK88464.1"/>
    </source>
</evidence>
<evidence type="ECO:0000256" key="1">
    <source>
        <dbReference type="SAM" id="MobiDB-lite"/>
    </source>
</evidence>
<dbReference type="SUPFAM" id="SSF53098">
    <property type="entry name" value="Ribonuclease H-like"/>
    <property type="match status" value="1"/>
</dbReference>
<gene>
    <name evidence="2" type="ORF">K466DRAFT_454038</name>
</gene>
<dbReference type="InParanoid" id="A0A5C3PFF0"/>
<sequence>AFIMVADVKFGPITRIRRKGEPTKNIPWSAFQLSEDDWKRVKLCADILADAHQYQQSASSSRAPTLHVVIPALETLSSRWEAKEKKTKYAIYRDALKAALKKLLKYYTKLDDARAYILALYLHPYYKLLYIEEQWGGEEDFLAEVMDGVPNARNWQAFARQTVEDALKEYWPKRFQPPSSKAEKAAQSTDTSDDAAAANAAQDDDDDSGDFDRIRRRRLLNADSEDGWKVEM</sequence>